<proteinExistence type="predicted"/>
<dbReference type="EMBL" id="JAXGFO010000009">
    <property type="protein sequence ID" value="MEG3156902.1"/>
    <property type="molecule type" value="Genomic_DNA"/>
</dbReference>
<organism evidence="1 2">
    <name type="scientific">Lysobacter zhanggongensis</name>
    <dbReference type="NCBI Taxonomy" id="1774951"/>
    <lineage>
        <taxon>Bacteria</taxon>
        <taxon>Pseudomonadati</taxon>
        <taxon>Pseudomonadota</taxon>
        <taxon>Gammaproteobacteria</taxon>
        <taxon>Lysobacterales</taxon>
        <taxon>Lysobacteraceae</taxon>
        <taxon>Lysobacter</taxon>
    </lineage>
</organism>
<name>A0ABU7YNM6_9GAMM</name>
<dbReference type="RefSeq" id="WP_412699200.1">
    <property type="nucleotide sequence ID" value="NZ_JAXGFO010000009.1"/>
</dbReference>
<dbReference type="Proteomes" id="UP001334501">
    <property type="component" value="Unassembled WGS sequence"/>
</dbReference>
<gene>
    <name evidence="1" type="ORF">SNE33_03180</name>
</gene>
<evidence type="ECO:0000313" key="2">
    <source>
        <dbReference type="Proteomes" id="UP001334501"/>
    </source>
</evidence>
<accession>A0ABU7YNM6</accession>
<protein>
    <recommendedName>
        <fullName evidence="3">CdiI immunity protein domain-containing protein</fullName>
    </recommendedName>
</protein>
<sequence>MENISDFQVFRESLVAAARGPFFPDWEFHALFGLERAEVEFIADSLTPSTPLTGDVALALNNAMVNLLGYPHGQDAAWPQWLSATPAELEAIFSRWQASGNEA</sequence>
<evidence type="ECO:0008006" key="3">
    <source>
        <dbReference type="Google" id="ProtNLM"/>
    </source>
</evidence>
<comment type="caution">
    <text evidence="1">The sequence shown here is derived from an EMBL/GenBank/DDBJ whole genome shotgun (WGS) entry which is preliminary data.</text>
</comment>
<reference evidence="1 2" key="1">
    <citation type="journal article" date="2017" name="Curr. Microbiol.">
        <title>Lysobacter zhanggongensis sp. nov. Isolated from a Pit Mud.</title>
        <authorList>
            <person name="Zhang X.F."/>
            <person name="Wang H.H."/>
            <person name="Sun X.Y."/>
            <person name="Pan C.M."/>
        </authorList>
    </citation>
    <scope>NUCLEOTIDE SEQUENCE [LARGE SCALE GENOMIC DNA]</scope>
    <source>
        <strain evidence="1 2">ZGLJ7-1</strain>
    </source>
</reference>
<keyword evidence="2" id="KW-1185">Reference proteome</keyword>
<evidence type="ECO:0000313" key="1">
    <source>
        <dbReference type="EMBL" id="MEG3156902.1"/>
    </source>
</evidence>